<feature type="non-terminal residue" evidence="1">
    <location>
        <position position="42"/>
    </location>
</feature>
<comment type="caution">
    <text evidence="1">The sequence shown here is derived from an EMBL/GenBank/DDBJ whole genome shotgun (WGS) entry which is preliminary data.</text>
</comment>
<evidence type="ECO:0000313" key="1">
    <source>
        <dbReference type="EMBL" id="EHC94774.1"/>
    </source>
</evidence>
<accession>G5QE89</accession>
<proteinExistence type="predicted"/>
<name>G5QE89_SALRU</name>
<sequence>MAYGSQTSSRDTTQSWHNQVAACRSATTLFLHSKTPNLWGDD</sequence>
<dbReference type="AlphaFoldDB" id="G5QE89"/>
<reference evidence="1 2" key="1">
    <citation type="journal article" date="2011" name="BMC Genomics">
        <title>Genome sequencing reveals diversification of virulence factor content and possible host adaptation in distinct subpopulations of Salmonella enterica.</title>
        <authorList>
            <person name="den Bakker H.C."/>
            <person name="Moreno Switt A.I."/>
            <person name="Govoni G."/>
            <person name="Cummings C.A."/>
            <person name="Ranieri M.L."/>
            <person name="Degoricija L."/>
            <person name="Hoelzer K."/>
            <person name="Rodriguez-Rivera L.D."/>
            <person name="Brown S."/>
            <person name="Bolchacova E."/>
            <person name="Furtado M.R."/>
            <person name="Wiedmann M."/>
        </authorList>
    </citation>
    <scope>NUCLEOTIDE SEQUENCE [LARGE SCALE GENOMIC DNA]</scope>
    <source>
        <strain evidence="1 2">A4-653</strain>
    </source>
</reference>
<organism evidence="1 2">
    <name type="scientific">Salmonella enterica subsp. enterica serovar Rubislaw str. A4-653</name>
    <dbReference type="NCBI Taxonomy" id="913081"/>
    <lineage>
        <taxon>Bacteria</taxon>
        <taxon>Pseudomonadati</taxon>
        <taxon>Pseudomonadota</taxon>
        <taxon>Gammaproteobacteria</taxon>
        <taxon>Enterobacterales</taxon>
        <taxon>Enterobacteriaceae</taxon>
        <taxon>Salmonella</taxon>
    </lineage>
</organism>
<gene>
    <name evidence="1" type="ORF">LTSERUB_0576</name>
</gene>
<dbReference type="Proteomes" id="UP000004903">
    <property type="component" value="Unassembled WGS sequence"/>
</dbReference>
<protein>
    <submittedName>
        <fullName evidence="1">Uncharacterized protein</fullName>
    </submittedName>
</protein>
<evidence type="ECO:0000313" key="2">
    <source>
        <dbReference type="Proteomes" id="UP000004903"/>
    </source>
</evidence>
<dbReference type="EMBL" id="AFCT01000242">
    <property type="protein sequence ID" value="EHC94774.1"/>
    <property type="molecule type" value="Genomic_DNA"/>
</dbReference>